<keyword evidence="1" id="KW-0472">Membrane</keyword>
<feature type="transmembrane region" description="Helical" evidence="1">
    <location>
        <begin position="84"/>
        <end position="104"/>
    </location>
</feature>
<dbReference type="Pfam" id="PF16344">
    <property type="entry name" value="FecR_C"/>
    <property type="match status" value="1"/>
</dbReference>
<keyword evidence="1" id="KW-0812">Transmembrane</keyword>
<keyword evidence="5" id="KW-1185">Reference proteome</keyword>
<dbReference type="Gene3D" id="2.60.120.1440">
    <property type="match status" value="1"/>
</dbReference>
<name>A0ABS1QYN2_9SPHI</name>
<dbReference type="Gene3D" id="3.55.50.30">
    <property type="match status" value="1"/>
</dbReference>
<dbReference type="PIRSF" id="PIRSF018266">
    <property type="entry name" value="FecR"/>
    <property type="match status" value="1"/>
</dbReference>
<dbReference type="InterPro" id="IPR012373">
    <property type="entry name" value="Ferrdict_sens_TM"/>
</dbReference>
<protein>
    <submittedName>
        <fullName evidence="4">FecR domain-containing protein</fullName>
    </submittedName>
</protein>
<dbReference type="PANTHER" id="PTHR30273:SF2">
    <property type="entry name" value="PROTEIN FECR"/>
    <property type="match status" value="1"/>
</dbReference>
<feature type="domain" description="FecR protein" evidence="2">
    <location>
        <begin position="169"/>
        <end position="263"/>
    </location>
</feature>
<keyword evidence="1" id="KW-1133">Transmembrane helix</keyword>
<dbReference type="InterPro" id="IPR006860">
    <property type="entry name" value="FecR"/>
</dbReference>
<evidence type="ECO:0000259" key="3">
    <source>
        <dbReference type="Pfam" id="PF16344"/>
    </source>
</evidence>
<sequence>MPDIQEIYAKFLARQCTAEEVELLMVQFADKDNAAVIQELIQAEIDRGHDVEVEQRDIASAHQNWGALDTRIHRQGRIRKLQRYWISAVAGLLLIALGATFYYYNINISTDNTAVVAANKIVPGTNRATVTLADGSIVDLSDRQTGLVVGDNLTYEDGSAISAATTSATLTTPRGGQYRITLADGTKVWLNAASSLQYPVRFDGDTREVTLRGEAYFEVVHNARKPFIVSSGEQRTLVKGTRFNVSAYADDHQIATTLLEGSVAIQRMRTTEDEGLLLRPGQQAVMKDGEMSIRPVDAHEAMAWSQGKFMFTDTALPVIMRQIARWYDVEIVYMQPVDDVTFTGSISRFDNIQDVLRKLALTERIKFETQERRIMVKRE</sequence>
<organism evidence="4 5">
    <name type="scientific">Sphingobacterium faecale</name>
    <dbReference type="NCBI Taxonomy" id="2803775"/>
    <lineage>
        <taxon>Bacteria</taxon>
        <taxon>Pseudomonadati</taxon>
        <taxon>Bacteroidota</taxon>
        <taxon>Sphingobacteriia</taxon>
        <taxon>Sphingobacteriales</taxon>
        <taxon>Sphingobacteriaceae</taxon>
        <taxon>Sphingobacterium</taxon>
    </lineage>
</organism>
<comment type="caution">
    <text evidence="4">The sequence shown here is derived from an EMBL/GenBank/DDBJ whole genome shotgun (WGS) entry which is preliminary data.</text>
</comment>
<dbReference type="Proteomes" id="UP000625283">
    <property type="component" value="Unassembled WGS sequence"/>
</dbReference>
<evidence type="ECO:0000259" key="2">
    <source>
        <dbReference type="Pfam" id="PF04773"/>
    </source>
</evidence>
<dbReference type="RefSeq" id="WP_202101332.1">
    <property type="nucleotide sequence ID" value="NZ_JAERTY010000001.1"/>
</dbReference>
<reference evidence="4 5" key="1">
    <citation type="submission" date="2021-01" db="EMBL/GenBank/DDBJ databases">
        <title>C459-1 draft genome sequence.</title>
        <authorList>
            <person name="Zhang X.-F."/>
        </authorList>
    </citation>
    <scope>NUCLEOTIDE SEQUENCE [LARGE SCALE GENOMIC DNA]</scope>
    <source>
        <strain evidence="5">C459-1</strain>
    </source>
</reference>
<gene>
    <name evidence="4" type="ORF">JKG61_02105</name>
</gene>
<dbReference type="PANTHER" id="PTHR30273">
    <property type="entry name" value="PERIPLASMIC SIGNAL SENSOR AND SIGMA FACTOR ACTIVATOR FECR-RELATED"/>
    <property type="match status" value="1"/>
</dbReference>
<evidence type="ECO:0000313" key="4">
    <source>
        <dbReference type="EMBL" id="MBL1407538.1"/>
    </source>
</evidence>
<dbReference type="Pfam" id="PF04773">
    <property type="entry name" value="FecR"/>
    <property type="match status" value="1"/>
</dbReference>
<feature type="domain" description="Protein FecR C-terminal" evidence="3">
    <location>
        <begin position="308"/>
        <end position="376"/>
    </location>
</feature>
<proteinExistence type="predicted"/>
<dbReference type="EMBL" id="JAERTY010000001">
    <property type="protein sequence ID" value="MBL1407538.1"/>
    <property type="molecule type" value="Genomic_DNA"/>
</dbReference>
<evidence type="ECO:0000256" key="1">
    <source>
        <dbReference type="SAM" id="Phobius"/>
    </source>
</evidence>
<dbReference type="InterPro" id="IPR032508">
    <property type="entry name" value="FecR_C"/>
</dbReference>
<evidence type="ECO:0000313" key="5">
    <source>
        <dbReference type="Proteomes" id="UP000625283"/>
    </source>
</evidence>
<accession>A0ABS1QYN2</accession>